<accession>A0ABW1UKS2</accession>
<evidence type="ECO:0000313" key="1">
    <source>
        <dbReference type="EMBL" id="MFC6295829.1"/>
    </source>
</evidence>
<organism evidence="1 2">
    <name type="scientific">Lactiplantibacillus daoliensis</name>
    <dbReference type="NCBI Taxonomy" id="2559916"/>
    <lineage>
        <taxon>Bacteria</taxon>
        <taxon>Bacillati</taxon>
        <taxon>Bacillota</taxon>
        <taxon>Bacilli</taxon>
        <taxon>Lactobacillales</taxon>
        <taxon>Lactobacillaceae</taxon>
        <taxon>Lactiplantibacillus</taxon>
    </lineage>
</organism>
<proteinExistence type="predicted"/>
<protein>
    <submittedName>
        <fullName evidence="1">Uncharacterized protein</fullName>
    </submittedName>
</protein>
<dbReference type="Proteomes" id="UP001596227">
    <property type="component" value="Unassembled WGS sequence"/>
</dbReference>
<evidence type="ECO:0000313" key="2">
    <source>
        <dbReference type="Proteomes" id="UP001596227"/>
    </source>
</evidence>
<reference evidence="2" key="1">
    <citation type="journal article" date="2019" name="Int. J. Syst. Evol. Microbiol.">
        <title>The Global Catalogue of Microorganisms (GCM) 10K type strain sequencing project: providing services to taxonomists for standard genome sequencing and annotation.</title>
        <authorList>
            <consortium name="The Broad Institute Genomics Platform"/>
            <consortium name="The Broad Institute Genome Sequencing Center for Infectious Disease"/>
            <person name="Wu L."/>
            <person name="Ma J."/>
        </authorList>
    </citation>
    <scope>NUCLEOTIDE SEQUENCE [LARGE SCALE GENOMIC DNA]</scope>
    <source>
        <strain evidence="2">CCM 8934</strain>
    </source>
</reference>
<name>A0ABW1UKS2_9LACO</name>
<comment type="caution">
    <text evidence="1">The sequence shown here is derived from an EMBL/GenBank/DDBJ whole genome shotgun (WGS) entry which is preliminary data.</text>
</comment>
<keyword evidence="2" id="KW-1185">Reference proteome</keyword>
<dbReference type="EMBL" id="JBHSSB010000031">
    <property type="protein sequence ID" value="MFC6295829.1"/>
    <property type="molecule type" value="Genomic_DNA"/>
</dbReference>
<sequence>MRHAQYQIQPKHSDESFTIPETSPALAQAILRNSAPDVSGLTGEILALTQ</sequence>
<gene>
    <name evidence="1" type="ORF">ACFQH1_11515</name>
</gene>